<proteinExistence type="predicted"/>
<dbReference type="AlphaFoldDB" id="B0WGH8"/>
<dbReference type="InterPro" id="IPR025894">
    <property type="entry name" value="Mtf2_C_dom"/>
</dbReference>
<protein>
    <recommendedName>
        <fullName evidence="10">PHD-type domain-containing protein</fullName>
    </recommendedName>
</protein>
<dbReference type="InterPro" id="IPR001965">
    <property type="entry name" value="Znf_PHD"/>
</dbReference>
<keyword evidence="6" id="KW-0156">Chromatin regulator</keyword>
<dbReference type="InParanoid" id="B0WGH8"/>
<dbReference type="InterPro" id="IPR011011">
    <property type="entry name" value="Znf_FYVE_PHD"/>
</dbReference>
<dbReference type="OMA" id="MVEWANS"/>
<dbReference type="SUPFAM" id="SSF57903">
    <property type="entry name" value="FYVE/PHD zinc finger"/>
    <property type="match status" value="2"/>
</dbReference>
<feature type="compositionally biased region" description="Low complexity" evidence="9">
    <location>
        <begin position="863"/>
        <end position="873"/>
    </location>
</feature>
<keyword evidence="3" id="KW-0677">Repeat</keyword>
<evidence type="ECO:0000256" key="6">
    <source>
        <dbReference type="ARBA" id="ARBA00022853"/>
    </source>
</evidence>
<dbReference type="GO" id="GO:0045893">
    <property type="term" value="P:positive regulation of DNA-templated transcription"/>
    <property type="evidence" value="ECO:0007669"/>
    <property type="project" value="TreeGrafter"/>
</dbReference>
<feature type="domain" description="PHD-type" evidence="10">
    <location>
        <begin position="245"/>
        <end position="293"/>
    </location>
</feature>
<keyword evidence="2" id="KW-0479">Metal-binding</keyword>
<feature type="region of interest" description="Disordered" evidence="9">
    <location>
        <begin position="581"/>
        <end position="614"/>
    </location>
</feature>
<evidence type="ECO:0000313" key="11">
    <source>
        <dbReference type="EMBL" id="EDS26975.1"/>
    </source>
</evidence>
<dbReference type="KEGG" id="cqu:CpipJ_CPIJ005572"/>
<dbReference type="GO" id="GO:0006325">
    <property type="term" value="P:chromatin organization"/>
    <property type="evidence" value="ECO:0007669"/>
    <property type="project" value="UniProtKB-KW"/>
</dbReference>
<comment type="subcellular location">
    <subcellularLocation>
        <location evidence="1">Nucleus</location>
    </subcellularLocation>
</comment>
<dbReference type="SMART" id="SM00249">
    <property type="entry name" value="PHD"/>
    <property type="match status" value="2"/>
</dbReference>
<dbReference type="Gene3D" id="2.30.30.140">
    <property type="match status" value="1"/>
</dbReference>
<dbReference type="VEuPathDB" id="VectorBase:CPIJ005572"/>
<feature type="region of interest" description="Disordered" evidence="9">
    <location>
        <begin position="921"/>
        <end position="980"/>
    </location>
</feature>
<evidence type="ECO:0000256" key="1">
    <source>
        <dbReference type="ARBA" id="ARBA00004123"/>
    </source>
</evidence>
<dbReference type="InterPro" id="IPR019787">
    <property type="entry name" value="Znf_PHD-finger"/>
</dbReference>
<evidence type="ECO:0000256" key="4">
    <source>
        <dbReference type="ARBA" id="ARBA00022771"/>
    </source>
</evidence>
<feature type="compositionally biased region" description="Basic and acidic residues" evidence="9">
    <location>
        <begin position="684"/>
        <end position="693"/>
    </location>
</feature>
<feature type="compositionally biased region" description="Low complexity" evidence="9">
    <location>
        <begin position="727"/>
        <end position="744"/>
    </location>
</feature>
<keyword evidence="5" id="KW-0862">Zinc</keyword>
<dbReference type="GO" id="GO:0048188">
    <property type="term" value="C:Set1C/COMPASS complex"/>
    <property type="evidence" value="ECO:0007669"/>
    <property type="project" value="InterPro"/>
</dbReference>
<feature type="compositionally biased region" description="Acidic residues" evidence="9">
    <location>
        <begin position="581"/>
        <end position="591"/>
    </location>
</feature>
<dbReference type="OrthoDB" id="10033786at2759"/>
<organism>
    <name type="scientific">Culex quinquefasciatus</name>
    <name type="common">Southern house mosquito</name>
    <name type="synonym">Culex pungens</name>
    <dbReference type="NCBI Taxonomy" id="7176"/>
    <lineage>
        <taxon>Eukaryota</taxon>
        <taxon>Metazoa</taxon>
        <taxon>Ecdysozoa</taxon>
        <taxon>Arthropoda</taxon>
        <taxon>Hexapoda</taxon>
        <taxon>Insecta</taxon>
        <taxon>Pterygota</taxon>
        <taxon>Neoptera</taxon>
        <taxon>Endopterygota</taxon>
        <taxon>Diptera</taxon>
        <taxon>Nematocera</taxon>
        <taxon>Culicoidea</taxon>
        <taxon>Culicidae</taxon>
        <taxon>Culicinae</taxon>
        <taxon>Culicini</taxon>
        <taxon>Culex</taxon>
        <taxon>Culex</taxon>
    </lineage>
</organism>
<dbReference type="FunCoup" id="B0WGH8">
    <property type="interactions" value="1306"/>
</dbReference>
<feature type="compositionally biased region" description="Basic and acidic residues" evidence="9">
    <location>
        <begin position="932"/>
        <end position="943"/>
    </location>
</feature>
<dbReference type="Gene3D" id="3.90.980.20">
    <property type="match status" value="1"/>
</dbReference>
<dbReference type="PANTHER" id="PTHR46174:SF1">
    <property type="entry name" value="CXXC-TYPE ZINC FINGER PROTEIN 1"/>
    <property type="match status" value="1"/>
</dbReference>
<dbReference type="STRING" id="7176.B0WGH8"/>
<evidence type="ECO:0000256" key="7">
    <source>
        <dbReference type="ARBA" id="ARBA00023242"/>
    </source>
</evidence>
<evidence type="ECO:0000256" key="5">
    <source>
        <dbReference type="ARBA" id="ARBA00022833"/>
    </source>
</evidence>
<keyword evidence="4 8" id="KW-0863">Zinc-finger</keyword>
<dbReference type="InterPro" id="IPR019786">
    <property type="entry name" value="Zinc_finger_PHD-type_CS"/>
</dbReference>
<dbReference type="Pfam" id="PF14061">
    <property type="entry name" value="Mtf2_C"/>
    <property type="match status" value="1"/>
</dbReference>
<reference evidence="12" key="2">
    <citation type="submission" date="2020-05" db="UniProtKB">
        <authorList>
            <consortium name="EnsemblMetazoa"/>
        </authorList>
    </citation>
    <scope>IDENTIFICATION</scope>
    <source>
        <strain evidence="12">JHB</strain>
    </source>
</reference>
<evidence type="ECO:0000256" key="9">
    <source>
        <dbReference type="SAM" id="MobiDB-lite"/>
    </source>
</evidence>
<dbReference type="InterPro" id="IPR013083">
    <property type="entry name" value="Znf_RING/FYVE/PHD"/>
</dbReference>
<gene>
    <name evidence="12" type="primary">6037962</name>
    <name evidence="11" type="ORF">CpipJ_CPIJ005572</name>
</gene>
<sequence>MSASDLQFLASNSSSSSSSSSLSLSRQYSAQSKANSTYLSSNGSKNTKLEELAQAKQQIIIHELLNPNSGPFNNYQQVLPEAGNVANFTSSVNNSSITILTSQRQSSDHGAAAKPAMVLDRIDICINNHFNEPRQLDATTVVPALAGQQTKVNEKRSSTDLEPDSTTSSLGQLPVTPEKNGGGGGGTKFKLQEDVLVEHKDGRFYLGTVIAIGTGQCLVRFNDNTECWSDFRELTKLSSNDADDTPACVVCKRQNAEDNVEVCENCGRGYHIKCMDGNFEKNGYWFCRMCTSPNGKRKDIRYVCSGVLSESLDPLTDKSQLSYNIDALTWDALHRANQERHYCYCGDDGDWLREMIQCCRCQQWFHGRCIRSLQYPIFLGDRFYFFICSICNHGHEFVRRLEVSWPDLIHLALYNLIARNGKRFYDVTKAIAAYVEDNWKTLQMSEQARQNFFFENTVTLISRIRFQMSKLSPNARKEIITQTLTNDRIRFRCGSEIKKGATLWTLRLAQPPNPPNVLLQPGQVVTEHMLTQMSKENRAYRFLPRVALEKSFVNDAASREKMTGVSYCSPLVSEDDISEISEDTNQDENSSDYEALAGAGTGEHPSDLNGTTAGGADAQGRLNNCVAIYNSTGKNASSNLSEALFSSNAKDGFQLFGTAGSKPHSDAGSVASNGNRRAFKSRPKKTDSEKSFDIYDSSDDTSRTTLDLIIPPPKDFTGRNNPFHHPAAAATTASQQVAGSGQGGSTVVVGMGKSNETKDLTQKVGASSVVSHLSSNLVNGEMRVARIVKRRLSARDILNGSKSKRRKFRKSSVIGTTLTTYAAPTASIPFAGQSSSLIASLFSPAGDGGGWPSQITLNHLLPSSASASSSGSSTPAHCSYPTTQQPNVAAAMVPQALPTAMTCPPSSLPTSLQVSSAELVKRNPAHGRRLRQRQERNYAESSRRTSAPSAGCPPALATSGMPPVSPGKSGSSSSGGPAGTELQSSLNLYFGAAHRILSGEKFIIKGKRVSLSGRAQYLIEWEGCPAPVM</sequence>
<dbReference type="PROSITE" id="PS50016">
    <property type="entry name" value="ZF_PHD_2"/>
    <property type="match status" value="1"/>
</dbReference>
<evidence type="ECO:0000259" key="10">
    <source>
        <dbReference type="PROSITE" id="PS50016"/>
    </source>
</evidence>
<evidence type="ECO:0000313" key="12">
    <source>
        <dbReference type="EnsemblMetazoa" id="CPIJ005572-PA"/>
    </source>
</evidence>
<dbReference type="HOGENOM" id="CLU_292612_0_0_1"/>
<feature type="region of interest" description="Disordered" evidence="9">
    <location>
        <begin position="863"/>
        <end position="882"/>
    </location>
</feature>
<dbReference type="Proteomes" id="UP000002320">
    <property type="component" value="Unassembled WGS sequence"/>
</dbReference>
<dbReference type="eggNOG" id="KOG4323">
    <property type="taxonomic scope" value="Eukaryota"/>
</dbReference>
<feature type="region of interest" description="Disordered" evidence="9">
    <location>
        <begin position="147"/>
        <end position="186"/>
    </location>
</feature>
<keyword evidence="7" id="KW-0539">Nucleus</keyword>
<evidence type="ECO:0000256" key="3">
    <source>
        <dbReference type="ARBA" id="ARBA00022737"/>
    </source>
</evidence>
<feature type="region of interest" description="Disordered" evidence="9">
    <location>
        <begin position="656"/>
        <end position="700"/>
    </location>
</feature>
<name>B0WGH8_CULQU</name>
<accession>B0WGH8</accession>
<dbReference type="Pfam" id="PF00628">
    <property type="entry name" value="PHD"/>
    <property type="match status" value="1"/>
</dbReference>
<dbReference type="PROSITE" id="PS01359">
    <property type="entry name" value="ZF_PHD_1"/>
    <property type="match status" value="2"/>
</dbReference>
<reference evidence="11" key="1">
    <citation type="submission" date="2007-03" db="EMBL/GenBank/DDBJ databases">
        <title>Annotation of Culex pipiens quinquefasciatus.</title>
        <authorList>
            <consortium name="The Broad Institute Genome Sequencing Platform"/>
            <person name="Atkinson P.W."/>
            <person name="Hemingway J."/>
            <person name="Christensen B.M."/>
            <person name="Higgs S."/>
            <person name="Kodira C."/>
            <person name="Hannick L."/>
            <person name="Megy K."/>
            <person name="O'Leary S."/>
            <person name="Pearson M."/>
            <person name="Haas B.J."/>
            <person name="Mauceli E."/>
            <person name="Wortman J.R."/>
            <person name="Lee N.H."/>
            <person name="Guigo R."/>
            <person name="Stanke M."/>
            <person name="Alvarado L."/>
            <person name="Amedeo P."/>
            <person name="Antoine C.H."/>
            <person name="Arensburger P."/>
            <person name="Bidwell S.L."/>
            <person name="Crawford M."/>
            <person name="Camaro F."/>
            <person name="Devon K."/>
            <person name="Engels R."/>
            <person name="Hammond M."/>
            <person name="Howarth C."/>
            <person name="Koehrsen M."/>
            <person name="Lawson D."/>
            <person name="Montgomery P."/>
            <person name="Nene V."/>
            <person name="Nusbaum C."/>
            <person name="Puiu D."/>
            <person name="Romero-Severson J."/>
            <person name="Severson D.W."/>
            <person name="Shumway M."/>
            <person name="Sisk P."/>
            <person name="Stolte C."/>
            <person name="Zeng Q."/>
            <person name="Eisenstadt E."/>
            <person name="Fraser-Liggett C."/>
            <person name="Strausberg R."/>
            <person name="Galagan J."/>
            <person name="Birren B."/>
            <person name="Collins F.H."/>
        </authorList>
    </citation>
    <scope>NUCLEOTIDE SEQUENCE [LARGE SCALE GENOMIC DNA]</scope>
    <source>
        <strain evidence="11">JHB</strain>
    </source>
</reference>
<dbReference type="Gene3D" id="3.30.40.10">
    <property type="entry name" value="Zinc/RING finger domain, C3HC4 (zinc finger)"/>
    <property type="match status" value="1"/>
</dbReference>
<feature type="region of interest" description="Disordered" evidence="9">
    <location>
        <begin position="712"/>
        <end position="744"/>
    </location>
</feature>
<dbReference type="InterPro" id="IPR037869">
    <property type="entry name" value="Spp1/CFP1"/>
</dbReference>
<dbReference type="GO" id="GO:0008270">
    <property type="term" value="F:zinc ion binding"/>
    <property type="evidence" value="ECO:0007669"/>
    <property type="project" value="UniProtKB-KW"/>
</dbReference>
<feature type="compositionally biased region" description="Low complexity" evidence="9">
    <location>
        <begin position="959"/>
        <end position="975"/>
    </location>
</feature>
<keyword evidence="13" id="KW-1185">Reference proteome</keyword>
<dbReference type="VEuPathDB" id="VectorBase:CQUJHB005046"/>
<evidence type="ECO:0000256" key="8">
    <source>
        <dbReference type="PROSITE-ProRule" id="PRU00146"/>
    </source>
</evidence>
<evidence type="ECO:0000313" key="13">
    <source>
        <dbReference type="Proteomes" id="UP000002320"/>
    </source>
</evidence>
<dbReference type="PANTHER" id="PTHR46174">
    <property type="entry name" value="CXXC-TYPE ZINC FINGER PROTEIN 1"/>
    <property type="match status" value="1"/>
</dbReference>
<evidence type="ECO:0000256" key="2">
    <source>
        <dbReference type="ARBA" id="ARBA00022723"/>
    </source>
</evidence>
<feature type="region of interest" description="Disordered" evidence="9">
    <location>
        <begin position="1"/>
        <end position="22"/>
    </location>
</feature>
<dbReference type="EnsemblMetazoa" id="CPIJ005572-RA">
    <property type="protein sequence ID" value="CPIJ005572-PA"/>
    <property type="gene ID" value="CPIJ005572"/>
</dbReference>
<dbReference type="EMBL" id="DS231926">
    <property type="protein sequence ID" value="EDS26975.1"/>
    <property type="molecule type" value="Genomic_DNA"/>
</dbReference>